<dbReference type="AlphaFoldDB" id="A0A177WDX5"/>
<name>A0A177WDX5_BATDL</name>
<dbReference type="EMBL" id="DS022301">
    <property type="protein sequence ID" value="OAJ38243.1"/>
    <property type="molecule type" value="Genomic_DNA"/>
</dbReference>
<dbReference type="Proteomes" id="UP000077115">
    <property type="component" value="Unassembled WGS sequence"/>
</dbReference>
<evidence type="ECO:0000313" key="2">
    <source>
        <dbReference type="EMBL" id="OAJ38243.1"/>
    </source>
</evidence>
<evidence type="ECO:0000313" key="3">
    <source>
        <dbReference type="Proteomes" id="UP000077115"/>
    </source>
</evidence>
<dbReference type="VEuPathDB" id="FungiDB:BDEG_22192"/>
<feature type="region of interest" description="Disordered" evidence="1">
    <location>
        <begin position="354"/>
        <end position="405"/>
    </location>
</feature>
<feature type="compositionally biased region" description="Low complexity" evidence="1">
    <location>
        <begin position="375"/>
        <end position="389"/>
    </location>
</feature>
<reference evidence="2 3" key="2">
    <citation type="submission" date="2016-05" db="EMBL/GenBank/DDBJ databases">
        <title>Lineage-specific infection strategies underlie the spectrum of fungal disease in amphibians.</title>
        <authorList>
            <person name="Cuomo C.A."/>
            <person name="Farrer R.A."/>
            <person name="James T."/>
            <person name="Longcore J."/>
            <person name="Birren B."/>
        </authorList>
    </citation>
    <scope>NUCLEOTIDE SEQUENCE [LARGE SCALE GENOMIC DNA]</scope>
    <source>
        <strain evidence="2 3">JEL423</strain>
    </source>
</reference>
<accession>A0A177WDX5</accession>
<organism evidence="2 3">
    <name type="scientific">Batrachochytrium dendrobatidis (strain JEL423)</name>
    <dbReference type="NCBI Taxonomy" id="403673"/>
    <lineage>
        <taxon>Eukaryota</taxon>
        <taxon>Fungi</taxon>
        <taxon>Fungi incertae sedis</taxon>
        <taxon>Chytridiomycota</taxon>
        <taxon>Chytridiomycota incertae sedis</taxon>
        <taxon>Chytridiomycetes</taxon>
        <taxon>Rhizophydiales</taxon>
        <taxon>Rhizophydiales incertae sedis</taxon>
        <taxon>Batrachochytrium</taxon>
    </lineage>
</organism>
<feature type="compositionally biased region" description="Polar residues" evidence="1">
    <location>
        <begin position="354"/>
        <end position="364"/>
    </location>
</feature>
<gene>
    <name evidence="2" type="ORF">BDEG_22192</name>
</gene>
<protein>
    <submittedName>
        <fullName evidence="2">Uncharacterized protein</fullName>
    </submittedName>
</protein>
<dbReference type="OrthoDB" id="2160250at2759"/>
<sequence>MTNRHRLSILKPKFTENMYLLYIDPSDLTSMSVYETVQNLLSAHEYRIVSDPLLPRDVNMLQCLLDPVDRPSLCRNANTVLSKEDLACITQGNTHILSQLLSGDSGLAHLNFPILVCPITSTLIIGNKIDEIRSLLREQGWKVQDRDSTSLSNQYSQSSSVTSPCPTLARLDSFKSTITGNISIHSVAKTSMVSKVKYIIYCDISDADSNDMCDMIADAVPSEQYKIIVGPLDQREIKMMQHNMSESERHTLCKNFDTVIPSTDLQKIRQGDVNILAALLSGQNGLAHLARPIVVCPINGSIVVGKNFDQLNEILCNDGWAKDEVNTVQVQSRRSVQQTILGLRQTVLTSPVSENNTVSASGTPTGMPRLRGTASKLSISPSSPVSETSLPPPLESVQPKPKVLAPNIPLPRKSKYLYFHNEADPKSQLMLDILHSKTVHADIEIMPKELTSKEIRPLLHLLDPKEYLTLLTRTDILTSEELARVRAGNPEDLVRVLTGPLGSENLTKPIIICPLIGTILIGFKPNELDNITSENAWGTGDIWDRYK</sequence>
<proteinExistence type="predicted"/>
<reference evidence="2 3" key="1">
    <citation type="submission" date="2006-10" db="EMBL/GenBank/DDBJ databases">
        <title>The Genome Sequence of Batrachochytrium dendrobatidis JEL423.</title>
        <authorList>
            <consortium name="The Broad Institute Genome Sequencing Platform"/>
            <person name="Birren B."/>
            <person name="Lander E."/>
            <person name="Galagan J."/>
            <person name="Cuomo C."/>
            <person name="Devon K."/>
            <person name="Jaffe D."/>
            <person name="Butler J."/>
            <person name="Alvarez P."/>
            <person name="Gnerre S."/>
            <person name="Grabherr M."/>
            <person name="Kleber M."/>
            <person name="Mauceli E."/>
            <person name="Brockman W."/>
            <person name="Young S."/>
            <person name="LaButti K."/>
            <person name="Sykes S."/>
            <person name="DeCaprio D."/>
            <person name="Crawford M."/>
            <person name="Koehrsen M."/>
            <person name="Engels R."/>
            <person name="Montgomery P."/>
            <person name="Pearson M."/>
            <person name="Howarth C."/>
            <person name="Larson L."/>
            <person name="White J."/>
            <person name="O'Leary S."/>
            <person name="Kodira C."/>
            <person name="Zeng Q."/>
            <person name="Yandava C."/>
            <person name="Alvarado L."/>
            <person name="Longcore J."/>
            <person name="James T."/>
        </authorList>
    </citation>
    <scope>NUCLEOTIDE SEQUENCE [LARGE SCALE GENOMIC DNA]</scope>
    <source>
        <strain evidence="2 3">JEL423</strain>
    </source>
</reference>
<evidence type="ECO:0000256" key="1">
    <source>
        <dbReference type="SAM" id="MobiDB-lite"/>
    </source>
</evidence>